<sequence length="69" mass="7305">MQGFRGLGEAAVVDHRLQGPPLVQGYAWRFHFRLLECRDASPAFPRPAGDDECAGGATSLIVSSASCTG</sequence>
<protein>
    <submittedName>
        <fullName evidence="1">Uncharacterized protein</fullName>
    </submittedName>
</protein>
<proteinExistence type="predicted"/>
<organism evidence="1 2">
    <name type="scientific">Pseudomonas aeruginosa</name>
    <dbReference type="NCBI Taxonomy" id="287"/>
    <lineage>
        <taxon>Bacteria</taxon>
        <taxon>Pseudomonadati</taxon>
        <taxon>Pseudomonadota</taxon>
        <taxon>Gammaproteobacteria</taxon>
        <taxon>Pseudomonadales</taxon>
        <taxon>Pseudomonadaceae</taxon>
        <taxon>Pseudomonas</taxon>
    </lineage>
</organism>
<gene>
    <name evidence="1" type="ORF">ALP65_03762</name>
</gene>
<reference evidence="1 2" key="1">
    <citation type="submission" date="2018-08" db="EMBL/GenBank/DDBJ databases">
        <title>Recombination of ecologically and evolutionarily significant loci maintains genetic cohesion in the Pseudomonas syringae species complex.</title>
        <authorList>
            <person name="Dillon M."/>
            <person name="Thakur S."/>
            <person name="Almeida R.N.D."/>
            <person name="Weir B.S."/>
            <person name="Guttman D.S."/>
        </authorList>
    </citation>
    <scope>NUCLEOTIDE SEQUENCE [LARGE SCALE GENOMIC DNA]</scope>
    <source>
        <strain evidence="1 2">ICMP 7846</strain>
    </source>
</reference>
<dbReference type="EMBL" id="RBSQ01000148">
    <property type="protein sequence ID" value="RMS64035.1"/>
    <property type="molecule type" value="Genomic_DNA"/>
</dbReference>
<evidence type="ECO:0000313" key="1">
    <source>
        <dbReference type="EMBL" id="RMS64035.1"/>
    </source>
</evidence>
<dbReference type="AlphaFoldDB" id="A0A3M5ENR1"/>
<comment type="caution">
    <text evidence="1">The sequence shown here is derived from an EMBL/GenBank/DDBJ whole genome shotgun (WGS) entry which is preliminary data.</text>
</comment>
<accession>A0A3M5ENR1</accession>
<name>A0A3M5ENR1_PSEAI</name>
<evidence type="ECO:0000313" key="2">
    <source>
        <dbReference type="Proteomes" id="UP000270834"/>
    </source>
</evidence>
<dbReference type="Proteomes" id="UP000270834">
    <property type="component" value="Unassembled WGS sequence"/>
</dbReference>